<evidence type="ECO:0000256" key="12">
    <source>
        <dbReference type="ARBA" id="ARBA00041798"/>
    </source>
</evidence>
<proteinExistence type="predicted"/>
<dbReference type="PANTHER" id="PTHR46116:SF26">
    <property type="entry name" value="UBIQUITIN-CONJUGATING ENZYME E2 Z"/>
    <property type="match status" value="1"/>
</dbReference>
<comment type="caution">
    <text evidence="16">The sequence shown here is derived from an EMBL/GenBank/DDBJ whole genome shotgun (WGS) entry which is preliminary data.</text>
</comment>
<evidence type="ECO:0000256" key="4">
    <source>
        <dbReference type="ARBA" id="ARBA00022490"/>
    </source>
</evidence>
<evidence type="ECO:0000313" key="17">
    <source>
        <dbReference type="Proteomes" id="UP000821866"/>
    </source>
</evidence>
<dbReference type="EMBL" id="JABSTU010000360">
    <property type="protein sequence ID" value="KAH7995914.1"/>
    <property type="molecule type" value="Genomic_DNA"/>
</dbReference>
<protein>
    <recommendedName>
        <fullName evidence="11">Ubiquitin-conjugating enzyme E2 Z</fullName>
        <ecNumber evidence="3">2.3.2.23</ecNumber>
    </recommendedName>
    <alternativeName>
        <fullName evidence="12">E2 ubiquitin-conjugating enzyme Z</fullName>
    </alternativeName>
    <alternativeName>
        <fullName evidence="14">Ubiquitin carrier protein Z</fullName>
    </alternativeName>
    <alternativeName>
        <fullName evidence="13">Ubiquitin-protein ligase Z</fullName>
    </alternativeName>
</protein>
<dbReference type="Proteomes" id="UP000821866">
    <property type="component" value="Unassembled WGS sequence"/>
</dbReference>
<name>A0A9J6D359_RHIMP</name>
<evidence type="ECO:0000256" key="11">
    <source>
        <dbReference type="ARBA" id="ARBA00039894"/>
    </source>
</evidence>
<evidence type="ECO:0000256" key="10">
    <source>
        <dbReference type="ARBA" id="ARBA00023242"/>
    </source>
</evidence>
<dbReference type="PANTHER" id="PTHR46116">
    <property type="entry name" value="(E3-INDEPENDENT) E2 UBIQUITIN-CONJUGATING ENZYME"/>
    <property type="match status" value="1"/>
</dbReference>
<keyword evidence="4" id="KW-0963">Cytoplasm</keyword>
<gene>
    <name evidence="16" type="ORF">HPB51_026433</name>
</gene>
<keyword evidence="7" id="KW-0547">Nucleotide-binding</keyword>
<reference evidence="16" key="2">
    <citation type="submission" date="2021-09" db="EMBL/GenBank/DDBJ databases">
        <authorList>
            <person name="Jia N."/>
            <person name="Wang J."/>
            <person name="Shi W."/>
            <person name="Du L."/>
            <person name="Sun Y."/>
            <person name="Zhan W."/>
            <person name="Jiang J."/>
            <person name="Wang Q."/>
            <person name="Zhang B."/>
            <person name="Ji P."/>
            <person name="Sakyi L.B."/>
            <person name="Cui X."/>
            <person name="Yuan T."/>
            <person name="Jiang B."/>
            <person name="Yang W."/>
            <person name="Lam T.T.-Y."/>
            <person name="Chang Q."/>
            <person name="Ding S."/>
            <person name="Wang X."/>
            <person name="Zhu J."/>
            <person name="Ruan X."/>
            <person name="Zhao L."/>
            <person name="Wei J."/>
            <person name="Que T."/>
            <person name="Du C."/>
            <person name="Cheng J."/>
            <person name="Dai P."/>
            <person name="Han X."/>
            <person name="Huang E."/>
            <person name="Gao Y."/>
            <person name="Liu J."/>
            <person name="Shao H."/>
            <person name="Ye R."/>
            <person name="Li L."/>
            <person name="Wei W."/>
            <person name="Wang X."/>
            <person name="Wang C."/>
            <person name="Huo Q."/>
            <person name="Li W."/>
            <person name="Guo W."/>
            <person name="Chen H."/>
            <person name="Chen S."/>
            <person name="Zhou L."/>
            <person name="Zhou L."/>
            <person name="Ni X."/>
            <person name="Tian J."/>
            <person name="Zhou Y."/>
            <person name="Sheng Y."/>
            <person name="Liu T."/>
            <person name="Pan Y."/>
            <person name="Xia L."/>
            <person name="Li J."/>
            <person name="Zhao F."/>
            <person name="Cao W."/>
        </authorList>
    </citation>
    <scope>NUCLEOTIDE SEQUENCE</scope>
    <source>
        <strain evidence="16">Rmic-2018</strain>
        <tissue evidence="16">Larvae</tissue>
    </source>
</reference>
<dbReference type="InterPro" id="IPR000608">
    <property type="entry name" value="UBC"/>
</dbReference>
<evidence type="ECO:0000256" key="13">
    <source>
        <dbReference type="ARBA" id="ARBA00042316"/>
    </source>
</evidence>
<dbReference type="GO" id="GO:0004869">
    <property type="term" value="F:cysteine-type endopeptidase inhibitor activity"/>
    <property type="evidence" value="ECO:0007669"/>
    <property type="project" value="TreeGrafter"/>
</dbReference>
<dbReference type="InterPro" id="IPR016135">
    <property type="entry name" value="UBQ-conjugating_enzyme/RWD"/>
</dbReference>
<evidence type="ECO:0000256" key="7">
    <source>
        <dbReference type="ARBA" id="ARBA00022741"/>
    </source>
</evidence>
<keyword evidence="17" id="KW-1185">Reference proteome</keyword>
<organism evidence="16 17">
    <name type="scientific">Rhipicephalus microplus</name>
    <name type="common">Cattle tick</name>
    <name type="synonym">Boophilus microplus</name>
    <dbReference type="NCBI Taxonomy" id="6941"/>
    <lineage>
        <taxon>Eukaryota</taxon>
        <taxon>Metazoa</taxon>
        <taxon>Ecdysozoa</taxon>
        <taxon>Arthropoda</taxon>
        <taxon>Chelicerata</taxon>
        <taxon>Arachnida</taxon>
        <taxon>Acari</taxon>
        <taxon>Parasitiformes</taxon>
        <taxon>Ixodida</taxon>
        <taxon>Ixodoidea</taxon>
        <taxon>Ixodidae</taxon>
        <taxon>Rhipicephalinae</taxon>
        <taxon>Rhipicephalus</taxon>
        <taxon>Boophilus</taxon>
    </lineage>
</organism>
<dbReference type="SUPFAM" id="SSF54495">
    <property type="entry name" value="UBC-like"/>
    <property type="match status" value="1"/>
</dbReference>
<dbReference type="GO" id="GO:0005524">
    <property type="term" value="F:ATP binding"/>
    <property type="evidence" value="ECO:0007669"/>
    <property type="project" value="UniProtKB-KW"/>
</dbReference>
<dbReference type="AlphaFoldDB" id="A0A9J6D359"/>
<evidence type="ECO:0000259" key="15">
    <source>
        <dbReference type="PROSITE" id="PS50127"/>
    </source>
</evidence>
<dbReference type="GO" id="GO:0005737">
    <property type="term" value="C:cytoplasm"/>
    <property type="evidence" value="ECO:0007669"/>
    <property type="project" value="UniProtKB-SubCell"/>
</dbReference>
<evidence type="ECO:0000256" key="9">
    <source>
        <dbReference type="ARBA" id="ARBA00022840"/>
    </source>
</evidence>
<dbReference type="VEuPathDB" id="VectorBase:LOC119182181"/>
<comment type="subcellular location">
    <subcellularLocation>
        <location evidence="2">Cytoplasm</location>
    </subcellularLocation>
    <subcellularLocation>
        <location evidence="1">Nucleus</location>
    </subcellularLocation>
</comment>
<dbReference type="EC" id="2.3.2.23" evidence="3"/>
<reference evidence="16" key="1">
    <citation type="journal article" date="2020" name="Cell">
        <title>Large-Scale Comparative Analyses of Tick Genomes Elucidate Their Genetic Diversity and Vector Capacities.</title>
        <authorList>
            <consortium name="Tick Genome and Microbiome Consortium (TIGMIC)"/>
            <person name="Jia N."/>
            <person name="Wang J."/>
            <person name="Shi W."/>
            <person name="Du L."/>
            <person name="Sun Y."/>
            <person name="Zhan W."/>
            <person name="Jiang J.F."/>
            <person name="Wang Q."/>
            <person name="Zhang B."/>
            <person name="Ji P."/>
            <person name="Bell-Sakyi L."/>
            <person name="Cui X.M."/>
            <person name="Yuan T.T."/>
            <person name="Jiang B.G."/>
            <person name="Yang W.F."/>
            <person name="Lam T.T."/>
            <person name="Chang Q.C."/>
            <person name="Ding S.J."/>
            <person name="Wang X.J."/>
            <person name="Zhu J.G."/>
            <person name="Ruan X.D."/>
            <person name="Zhao L."/>
            <person name="Wei J.T."/>
            <person name="Ye R.Z."/>
            <person name="Que T.C."/>
            <person name="Du C.H."/>
            <person name="Zhou Y.H."/>
            <person name="Cheng J.X."/>
            <person name="Dai P.F."/>
            <person name="Guo W.B."/>
            <person name="Han X.H."/>
            <person name="Huang E.J."/>
            <person name="Li L.F."/>
            <person name="Wei W."/>
            <person name="Gao Y.C."/>
            <person name="Liu J.Z."/>
            <person name="Shao H.Z."/>
            <person name="Wang X."/>
            <person name="Wang C.C."/>
            <person name="Yang T.C."/>
            <person name="Huo Q.B."/>
            <person name="Li W."/>
            <person name="Chen H.Y."/>
            <person name="Chen S.E."/>
            <person name="Zhou L.G."/>
            <person name="Ni X.B."/>
            <person name="Tian J.H."/>
            <person name="Sheng Y."/>
            <person name="Liu T."/>
            <person name="Pan Y.S."/>
            <person name="Xia L.Y."/>
            <person name="Li J."/>
            <person name="Zhao F."/>
            <person name="Cao W.C."/>
        </authorList>
    </citation>
    <scope>NUCLEOTIDE SEQUENCE</scope>
    <source>
        <strain evidence="16">Rmic-2018</strain>
    </source>
</reference>
<dbReference type="GO" id="GO:0061631">
    <property type="term" value="F:ubiquitin conjugating enzyme activity"/>
    <property type="evidence" value="ECO:0007669"/>
    <property type="project" value="UniProtKB-EC"/>
</dbReference>
<keyword evidence="9" id="KW-0067">ATP-binding</keyword>
<dbReference type="GO" id="GO:0006915">
    <property type="term" value="P:apoptotic process"/>
    <property type="evidence" value="ECO:0007669"/>
    <property type="project" value="UniProtKB-KW"/>
</dbReference>
<keyword evidence="10" id="KW-0539">Nucleus</keyword>
<dbReference type="Gene3D" id="3.10.110.10">
    <property type="entry name" value="Ubiquitin Conjugating Enzyme"/>
    <property type="match status" value="1"/>
</dbReference>
<evidence type="ECO:0000256" key="2">
    <source>
        <dbReference type="ARBA" id="ARBA00004496"/>
    </source>
</evidence>
<feature type="domain" description="UBC core" evidence="15">
    <location>
        <begin position="1"/>
        <end position="132"/>
    </location>
</feature>
<sequence length="132" mass="14697">MMAFFENPLPGVHIYPMDISRFQVRMEAPSGTPYQGGIFEFLLQCPRDHPMRPPRVRLTNPDDGAINPNLRRSGKVCLDILGTTNTSTWSPTQSISSVLLATQSLLTEAPLFSCLWQAGKNAKVKIVILNVR</sequence>
<accession>A0A9J6D359</accession>
<evidence type="ECO:0000256" key="6">
    <source>
        <dbReference type="ARBA" id="ARBA00022703"/>
    </source>
</evidence>
<evidence type="ECO:0000256" key="14">
    <source>
        <dbReference type="ARBA" id="ARBA00042401"/>
    </source>
</evidence>
<dbReference type="OMA" id="MMAFFEN"/>
<dbReference type="GO" id="GO:0043066">
    <property type="term" value="P:negative regulation of apoptotic process"/>
    <property type="evidence" value="ECO:0007669"/>
    <property type="project" value="TreeGrafter"/>
</dbReference>
<keyword evidence="6" id="KW-0053">Apoptosis</keyword>
<keyword evidence="8" id="KW-0833">Ubl conjugation pathway</keyword>
<dbReference type="PROSITE" id="PS50127">
    <property type="entry name" value="UBC_2"/>
    <property type="match status" value="1"/>
</dbReference>
<dbReference type="SMART" id="SM00212">
    <property type="entry name" value="UBCc"/>
    <property type="match status" value="1"/>
</dbReference>
<evidence type="ECO:0000256" key="8">
    <source>
        <dbReference type="ARBA" id="ARBA00022786"/>
    </source>
</evidence>
<dbReference type="Pfam" id="PF00179">
    <property type="entry name" value="UQ_con"/>
    <property type="match status" value="1"/>
</dbReference>
<dbReference type="OrthoDB" id="6508827at2759"/>
<evidence type="ECO:0000313" key="16">
    <source>
        <dbReference type="EMBL" id="KAH7995914.1"/>
    </source>
</evidence>
<evidence type="ECO:0000256" key="3">
    <source>
        <dbReference type="ARBA" id="ARBA00012486"/>
    </source>
</evidence>
<evidence type="ECO:0000256" key="5">
    <source>
        <dbReference type="ARBA" id="ARBA00022679"/>
    </source>
</evidence>
<keyword evidence="5" id="KW-0808">Transferase</keyword>
<evidence type="ECO:0000256" key="1">
    <source>
        <dbReference type="ARBA" id="ARBA00004123"/>
    </source>
</evidence>
<dbReference type="GO" id="GO:0005634">
    <property type="term" value="C:nucleus"/>
    <property type="evidence" value="ECO:0007669"/>
    <property type="project" value="UniProtKB-SubCell"/>
</dbReference>